<comment type="caution">
    <text evidence="12">The sequence shown here is derived from an EMBL/GenBank/DDBJ whole genome shotgun (WGS) entry which is preliminary data.</text>
</comment>
<proteinExistence type="predicted"/>
<evidence type="ECO:0000256" key="4">
    <source>
        <dbReference type="ARBA" id="ARBA00022679"/>
    </source>
</evidence>
<dbReference type="Proteomes" id="UP000632535">
    <property type="component" value="Unassembled WGS sequence"/>
</dbReference>
<keyword evidence="7" id="KW-0067">ATP-binding</keyword>
<dbReference type="InterPro" id="IPR011712">
    <property type="entry name" value="Sig_transdc_His_kin_sub3_dim/P"/>
</dbReference>
<feature type="transmembrane region" description="Helical" evidence="10">
    <location>
        <begin position="64"/>
        <end position="88"/>
    </location>
</feature>
<evidence type="ECO:0000256" key="7">
    <source>
        <dbReference type="ARBA" id="ARBA00022840"/>
    </source>
</evidence>
<keyword evidence="10" id="KW-1133">Transmembrane helix</keyword>
<dbReference type="SMART" id="SM00387">
    <property type="entry name" value="HATPase_c"/>
    <property type="match status" value="1"/>
</dbReference>
<evidence type="ECO:0000256" key="5">
    <source>
        <dbReference type="ARBA" id="ARBA00022741"/>
    </source>
</evidence>
<dbReference type="Gene3D" id="3.30.565.10">
    <property type="entry name" value="Histidine kinase-like ATPase, C-terminal domain"/>
    <property type="match status" value="1"/>
</dbReference>
<evidence type="ECO:0000256" key="6">
    <source>
        <dbReference type="ARBA" id="ARBA00022777"/>
    </source>
</evidence>
<keyword evidence="9" id="KW-0175">Coiled coil</keyword>
<dbReference type="InterPro" id="IPR036890">
    <property type="entry name" value="HATPase_C_sf"/>
</dbReference>
<evidence type="ECO:0000313" key="12">
    <source>
        <dbReference type="EMBL" id="GGI05177.1"/>
    </source>
</evidence>
<dbReference type="InterPro" id="IPR003594">
    <property type="entry name" value="HATPase_dom"/>
</dbReference>
<dbReference type="Pfam" id="PF07730">
    <property type="entry name" value="HisKA_3"/>
    <property type="match status" value="1"/>
</dbReference>
<keyword evidence="10" id="KW-0812">Transmembrane</keyword>
<evidence type="ECO:0000256" key="3">
    <source>
        <dbReference type="ARBA" id="ARBA00022553"/>
    </source>
</evidence>
<keyword evidence="6" id="KW-0418">Kinase</keyword>
<name>A0ABQ2B3I4_9MICO</name>
<feature type="domain" description="Histidine kinase/HSP90-like ATPase" evidence="11">
    <location>
        <begin position="369"/>
        <end position="471"/>
    </location>
</feature>
<evidence type="ECO:0000256" key="8">
    <source>
        <dbReference type="ARBA" id="ARBA00023012"/>
    </source>
</evidence>
<dbReference type="EMBL" id="BMDG01000002">
    <property type="protein sequence ID" value="GGI05177.1"/>
    <property type="molecule type" value="Genomic_DNA"/>
</dbReference>
<keyword evidence="13" id="KW-1185">Reference proteome</keyword>
<protein>
    <recommendedName>
        <fullName evidence="2">histidine kinase</fullName>
        <ecNumber evidence="2">2.7.13.3</ecNumber>
    </recommendedName>
</protein>
<organism evidence="12 13">
    <name type="scientific">Isoptericola cucumis</name>
    <dbReference type="NCBI Taxonomy" id="1776856"/>
    <lineage>
        <taxon>Bacteria</taxon>
        <taxon>Bacillati</taxon>
        <taxon>Actinomycetota</taxon>
        <taxon>Actinomycetes</taxon>
        <taxon>Micrococcales</taxon>
        <taxon>Promicromonosporaceae</taxon>
        <taxon>Isoptericola</taxon>
    </lineage>
</organism>
<gene>
    <name evidence="12" type="ORF">GCM10007368_04850</name>
</gene>
<evidence type="ECO:0000259" key="11">
    <source>
        <dbReference type="SMART" id="SM00387"/>
    </source>
</evidence>
<evidence type="ECO:0000256" key="9">
    <source>
        <dbReference type="SAM" id="Coils"/>
    </source>
</evidence>
<evidence type="ECO:0000256" key="1">
    <source>
        <dbReference type="ARBA" id="ARBA00000085"/>
    </source>
</evidence>
<feature type="transmembrane region" description="Helical" evidence="10">
    <location>
        <begin position="138"/>
        <end position="168"/>
    </location>
</feature>
<dbReference type="InterPro" id="IPR025828">
    <property type="entry name" value="Put_sensor_dom"/>
</dbReference>
<dbReference type="EC" id="2.7.13.3" evidence="2"/>
<feature type="coiled-coil region" evidence="9">
    <location>
        <begin position="224"/>
        <end position="251"/>
    </location>
</feature>
<sequence>MPGAVPSAGPSIEARTAPALLVPGAFRRAPVSAPTFRALAQLAVGSWWLLLAGTALWVSVLVSVLLVPVLGIGIPVLAFWLVVARWFASAERGRIAVQTDVVVPAPAPPAAGPGSWRRPWPALVAPLRDSRAWSAVGYAFLGPLLATFGLLLAATLAAGAVAVVVLAATGEAGQRLAVDVPWPLALVAALVLAVVLLWTAAVLAQYASLLTIRLAAALLGPSASEAAQARAVAAEEEARTAEQAAHAARERAVVLTETRSQAVAAADAERRRIERDLHDGAQQRLVALGVELGVARRGADRDPAVATAALEHAHGEVKETLAELRDLVRGIHPAVLSDRGLDAALSALAARSPVPVRVEAEDLTAADPAAQAAAYFVVAEALTNVAKHAEATSVDVRAQVVGSTPDGDGDADAPARLRVVVEDDGRGGAEPAPGSGLAGLRGRVAALDGVFELTSPPGAGTRLTVEVPCAS</sequence>
<dbReference type="Gene3D" id="1.20.5.1930">
    <property type="match status" value="1"/>
</dbReference>
<dbReference type="InterPro" id="IPR050482">
    <property type="entry name" value="Sensor_HK_TwoCompSys"/>
</dbReference>
<keyword evidence="5" id="KW-0547">Nucleotide-binding</keyword>
<dbReference type="Pfam" id="PF02518">
    <property type="entry name" value="HATPase_c"/>
    <property type="match status" value="1"/>
</dbReference>
<accession>A0ABQ2B3I4</accession>
<keyword evidence="8" id="KW-0902">Two-component regulatory system</keyword>
<dbReference type="SUPFAM" id="SSF55874">
    <property type="entry name" value="ATPase domain of HSP90 chaperone/DNA topoisomerase II/histidine kinase"/>
    <property type="match status" value="1"/>
</dbReference>
<comment type="catalytic activity">
    <reaction evidence="1">
        <text>ATP + protein L-histidine = ADP + protein N-phospho-L-histidine.</text>
        <dbReference type="EC" id="2.7.13.3"/>
    </reaction>
</comment>
<evidence type="ECO:0000256" key="2">
    <source>
        <dbReference type="ARBA" id="ARBA00012438"/>
    </source>
</evidence>
<keyword evidence="4" id="KW-0808">Transferase</keyword>
<keyword evidence="10" id="KW-0472">Membrane</keyword>
<keyword evidence="3" id="KW-0597">Phosphoprotein</keyword>
<dbReference type="PANTHER" id="PTHR24421">
    <property type="entry name" value="NITRATE/NITRITE SENSOR PROTEIN NARX-RELATED"/>
    <property type="match status" value="1"/>
</dbReference>
<reference evidence="13" key="1">
    <citation type="journal article" date="2019" name="Int. J. Syst. Evol. Microbiol.">
        <title>The Global Catalogue of Microorganisms (GCM) 10K type strain sequencing project: providing services to taxonomists for standard genome sequencing and annotation.</title>
        <authorList>
            <consortium name="The Broad Institute Genomics Platform"/>
            <consortium name="The Broad Institute Genome Sequencing Center for Infectious Disease"/>
            <person name="Wu L."/>
            <person name="Ma J."/>
        </authorList>
    </citation>
    <scope>NUCLEOTIDE SEQUENCE [LARGE SCALE GENOMIC DNA]</scope>
    <source>
        <strain evidence="13">CCM 8653</strain>
    </source>
</reference>
<evidence type="ECO:0000313" key="13">
    <source>
        <dbReference type="Proteomes" id="UP000632535"/>
    </source>
</evidence>
<dbReference type="CDD" id="cd16917">
    <property type="entry name" value="HATPase_UhpB-NarQ-NarX-like"/>
    <property type="match status" value="1"/>
</dbReference>
<feature type="transmembrane region" description="Helical" evidence="10">
    <location>
        <begin position="38"/>
        <end position="58"/>
    </location>
</feature>
<evidence type="ECO:0000256" key="10">
    <source>
        <dbReference type="SAM" id="Phobius"/>
    </source>
</evidence>
<dbReference type="PANTHER" id="PTHR24421:SF10">
    <property type="entry name" value="NITRATE_NITRITE SENSOR PROTEIN NARQ"/>
    <property type="match status" value="1"/>
</dbReference>
<feature type="transmembrane region" description="Helical" evidence="10">
    <location>
        <begin position="180"/>
        <end position="204"/>
    </location>
</feature>
<dbReference type="Pfam" id="PF13796">
    <property type="entry name" value="Sensor"/>
    <property type="match status" value="1"/>
</dbReference>